<organism evidence="4 5">
    <name type="scientific">Euplotes crassus</name>
    <dbReference type="NCBI Taxonomy" id="5936"/>
    <lineage>
        <taxon>Eukaryota</taxon>
        <taxon>Sar</taxon>
        <taxon>Alveolata</taxon>
        <taxon>Ciliophora</taxon>
        <taxon>Intramacronucleata</taxon>
        <taxon>Spirotrichea</taxon>
        <taxon>Hypotrichia</taxon>
        <taxon>Euplotida</taxon>
        <taxon>Euplotidae</taxon>
        <taxon>Moneuplotes</taxon>
    </lineage>
</organism>
<dbReference type="SMART" id="SM00387">
    <property type="entry name" value="HATPase_c"/>
    <property type="match status" value="1"/>
</dbReference>
<dbReference type="Pfam" id="PF02518">
    <property type="entry name" value="HATPase_c"/>
    <property type="match status" value="1"/>
</dbReference>
<keyword evidence="5" id="KW-1185">Reference proteome</keyword>
<dbReference type="Gene3D" id="1.10.287.130">
    <property type="match status" value="1"/>
</dbReference>
<dbReference type="SUPFAM" id="SSF47384">
    <property type="entry name" value="Homodimeric domain of signal transducing histidine kinase"/>
    <property type="match status" value="1"/>
</dbReference>
<dbReference type="PROSITE" id="PS50109">
    <property type="entry name" value="HIS_KIN"/>
    <property type="match status" value="1"/>
</dbReference>
<dbReference type="SUPFAM" id="SSF55874">
    <property type="entry name" value="ATPase domain of HSP90 chaperone/DNA topoisomerase II/histidine kinase"/>
    <property type="match status" value="1"/>
</dbReference>
<dbReference type="SMART" id="SM00388">
    <property type="entry name" value="HisKA"/>
    <property type="match status" value="1"/>
</dbReference>
<dbReference type="Gene3D" id="3.30.565.10">
    <property type="entry name" value="Histidine kinase-like ATPase, C-terminal domain"/>
    <property type="match status" value="1"/>
</dbReference>
<dbReference type="Proteomes" id="UP001295684">
    <property type="component" value="Unassembled WGS sequence"/>
</dbReference>
<reference evidence="4" key="1">
    <citation type="submission" date="2023-07" db="EMBL/GenBank/DDBJ databases">
        <authorList>
            <consortium name="AG Swart"/>
            <person name="Singh M."/>
            <person name="Singh A."/>
            <person name="Seah K."/>
            <person name="Emmerich C."/>
        </authorList>
    </citation>
    <scope>NUCLEOTIDE SEQUENCE</scope>
    <source>
        <strain evidence="4">DP1</strain>
    </source>
</reference>
<dbReference type="InterPro" id="IPR004358">
    <property type="entry name" value="Sig_transdc_His_kin-like_C"/>
</dbReference>
<comment type="caution">
    <text evidence="4">The sequence shown here is derived from an EMBL/GenBank/DDBJ whole genome shotgun (WGS) entry which is preliminary data.</text>
</comment>
<feature type="transmembrane region" description="Helical" evidence="2">
    <location>
        <begin position="212"/>
        <end position="230"/>
    </location>
</feature>
<evidence type="ECO:0000313" key="4">
    <source>
        <dbReference type="EMBL" id="CAI2385433.1"/>
    </source>
</evidence>
<dbReference type="InterPro" id="IPR003661">
    <property type="entry name" value="HisK_dim/P_dom"/>
</dbReference>
<feature type="transmembrane region" description="Helical" evidence="2">
    <location>
        <begin position="165"/>
        <end position="184"/>
    </location>
</feature>
<dbReference type="EMBL" id="CAMPGE010027842">
    <property type="protein sequence ID" value="CAI2385433.1"/>
    <property type="molecule type" value="Genomic_DNA"/>
</dbReference>
<keyword evidence="2" id="KW-0472">Membrane</keyword>
<sequence>MDIFGNNLFSVESGKEYLRYQRKYGDANTKETGNRLFETIKGISERKFDKEDEENVENFMNEAIQESLQKCYSTYIKRGCLGNMAICFLATLTSYLEMNEENEKANTQKCIHAAIFFVISFLVLIICGRKAFYLVYLVPILIGLAIYMAIDITLQSDEYRPSDRLMVSCCVAHCFMILIPNKWIHSSIAHALAMCNLGYGAWKNYGLFTSEINMTIILCVFWFTLSSYFLSLKTKNLYSEIYRNKILIKQTKRILQILLFGVVVWPSKSSQKFFINQEFKDKFTDVDQRLEELSALDLKLLDNKCEVINEEFRNDLSKFLKAQQRLIDTKESVFEQDVKLWCYSQEDFKLSESSEQNSNLRIICIKTLAIEWENSDSYIHVCIDNTDVIRLEEIKSKIKLDEANNSIQCQKIMFASASHEFKNPLNCIINSFNLVQDSFNTIINIYGPSFLRLNNITKEEIESNVRVLTKKVKNGKSSSILLLTLIEDILNLSKMEAGTFEINKELFLVPEVLNEIFDIFSMQCQGRKIELMIDVPSDLKNLEINSDRLRLKQILTNLVSNSLKFTSKGFIRISCKAVKKTPKRFLEFTVRDSGIGIEKKDLKKLFKLYGMIKKTKKINRNGTGLGLTICKKYVESLGGEIQLKSVYGQGTSVGFSVLIGEDEEEVYMNSDKSLCSYFESDLEICDEGYHNQDLSYATQPCSKGKFKDL</sequence>
<dbReference type="PRINTS" id="PR00344">
    <property type="entry name" value="BCTRLSENSOR"/>
</dbReference>
<dbReference type="PANTHER" id="PTHR43719">
    <property type="entry name" value="TWO-COMPONENT HISTIDINE KINASE"/>
    <property type="match status" value="1"/>
</dbReference>
<gene>
    <name evidence="4" type="ORF">ECRASSUSDP1_LOCUS26997</name>
</gene>
<evidence type="ECO:0000256" key="1">
    <source>
        <dbReference type="ARBA" id="ARBA00022553"/>
    </source>
</evidence>
<evidence type="ECO:0000256" key="2">
    <source>
        <dbReference type="SAM" id="Phobius"/>
    </source>
</evidence>
<dbReference type="CDD" id="cd00082">
    <property type="entry name" value="HisKA"/>
    <property type="match status" value="1"/>
</dbReference>
<dbReference type="InterPro" id="IPR003594">
    <property type="entry name" value="HATPase_dom"/>
</dbReference>
<accession>A0AAD2DAE6</accession>
<proteinExistence type="predicted"/>
<keyword evidence="2" id="KW-1133">Transmembrane helix</keyword>
<feature type="domain" description="Histidine kinase" evidence="3">
    <location>
        <begin position="416"/>
        <end position="661"/>
    </location>
</feature>
<dbReference type="InterPro" id="IPR005467">
    <property type="entry name" value="His_kinase_dom"/>
</dbReference>
<dbReference type="GO" id="GO:0000155">
    <property type="term" value="F:phosphorelay sensor kinase activity"/>
    <property type="evidence" value="ECO:0007669"/>
    <property type="project" value="InterPro"/>
</dbReference>
<keyword evidence="1" id="KW-0597">Phosphoprotein</keyword>
<evidence type="ECO:0000259" key="3">
    <source>
        <dbReference type="PROSITE" id="PS50109"/>
    </source>
</evidence>
<dbReference type="AlphaFoldDB" id="A0AAD2DAE6"/>
<name>A0AAD2DAE6_EUPCR</name>
<evidence type="ECO:0000313" key="5">
    <source>
        <dbReference type="Proteomes" id="UP001295684"/>
    </source>
</evidence>
<feature type="transmembrane region" description="Helical" evidence="2">
    <location>
        <begin position="110"/>
        <end position="126"/>
    </location>
</feature>
<dbReference type="InterPro" id="IPR036890">
    <property type="entry name" value="HATPase_C_sf"/>
</dbReference>
<dbReference type="InterPro" id="IPR050956">
    <property type="entry name" value="2C_system_His_kinase"/>
</dbReference>
<keyword evidence="2" id="KW-0812">Transmembrane</keyword>
<dbReference type="PANTHER" id="PTHR43719:SF28">
    <property type="entry name" value="PEROXIDE STRESS-ACTIVATED HISTIDINE KINASE MAK1-RELATED"/>
    <property type="match status" value="1"/>
</dbReference>
<feature type="transmembrane region" description="Helical" evidence="2">
    <location>
        <begin position="81"/>
        <end position="98"/>
    </location>
</feature>
<protein>
    <recommendedName>
        <fullName evidence="3">Histidine kinase domain-containing protein</fullName>
    </recommendedName>
</protein>
<dbReference type="FunFam" id="3.30.565.10:FF:000010">
    <property type="entry name" value="Sensor histidine kinase RcsC"/>
    <property type="match status" value="1"/>
</dbReference>
<dbReference type="InterPro" id="IPR036097">
    <property type="entry name" value="HisK_dim/P_sf"/>
</dbReference>
<feature type="transmembrane region" description="Helical" evidence="2">
    <location>
        <begin position="132"/>
        <end position="153"/>
    </location>
</feature>